<dbReference type="InterPro" id="IPR032695">
    <property type="entry name" value="Integrin_dom_sf"/>
</dbReference>
<dbReference type="Gene3D" id="2.60.40.1510">
    <property type="entry name" value="ntegrin, alpha v. Chain A, domain 3"/>
    <property type="match status" value="1"/>
</dbReference>
<keyword evidence="4 14" id="KW-0732">Signal</keyword>
<dbReference type="Proteomes" id="UP000314982">
    <property type="component" value="Unassembled WGS sequence"/>
</dbReference>
<dbReference type="AlphaFoldDB" id="A0A4W5R2L5"/>
<evidence type="ECO:0000256" key="4">
    <source>
        <dbReference type="ARBA" id="ARBA00022729"/>
    </source>
</evidence>
<dbReference type="InterPro" id="IPR000413">
    <property type="entry name" value="Integrin_alpha"/>
</dbReference>
<feature type="repeat" description="FG-GAP" evidence="13">
    <location>
        <begin position="366"/>
        <end position="424"/>
    </location>
</feature>
<evidence type="ECO:0000256" key="11">
    <source>
        <dbReference type="ARBA" id="ARBA00023170"/>
    </source>
</evidence>
<feature type="chain" id="PRO_5021452627" evidence="14">
    <location>
        <begin position="25"/>
        <end position="1054"/>
    </location>
</feature>
<keyword evidence="7 14" id="KW-1133">Transmembrane helix</keyword>
<dbReference type="InterPro" id="IPR013517">
    <property type="entry name" value="FG-GAP"/>
</dbReference>
<dbReference type="Pfam" id="PF20805">
    <property type="entry name" value="Integrin_A_Ig_2"/>
    <property type="match status" value="1"/>
</dbReference>
<keyword evidence="9 14" id="KW-0472">Membrane</keyword>
<keyword evidence="6 14" id="KW-0130">Cell adhesion</keyword>
<dbReference type="PROSITE" id="PS51470">
    <property type="entry name" value="FG_GAP"/>
    <property type="match status" value="5"/>
</dbReference>
<feature type="domain" description="Integrin alpha third immunoglobulin-like" evidence="17">
    <location>
        <begin position="781"/>
        <end position="992"/>
    </location>
</feature>
<dbReference type="GO" id="GO:0005178">
    <property type="term" value="F:integrin binding"/>
    <property type="evidence" value="ECO:0007669"/>
    <property type="project" value="TreeGrafter"/>
</dbReference>
<dbReference type="PANTHER" id="PTHR23220:SF5">
    <property type="entry name" value="INTEGRIN ALPHA-8"/>
    <property type="match status" value="1"/>
</dbReference>
<evidence type="ECO:0000256" key="5">
    <source>
        <dbReference type="ARBA" id="ARBA00022737"/>
    </source>
</evidence>
<dbReference type="Pfam" id="PF20806">
    <property type="entry name" value="Integrin_A_Ig_3"/>
    <property type="match status" value="1"/>
</dbReference>
<reference evidence="18" key="2">
    <citation type="submission" date="2025-08" db="UniProtKB">
        <authorList>
            <consortium name="Ensembl"/>
        </authorList>
    </citation>
    <scope>IDENTIFICATION</scope>
</reference>
<evidence type="ECO:0000256" key="9">
    <source>
        <dbReference type="ARBA" id="ARBA00023136"/>
    </source>
</evidence>
<feature type="repeat" description="FG-GAP" evidence="13">
    <location>
        <begin position="115"/>
        <end position="176"/>
    </location>
</feature>
<dbReference type="SUPFAM" id="SSF69318">
    <property type="entry name" value="Integrin alpha N-terminal domain"/>
    <property type="match status" value="1"/>
</dbReference>
<dbReference type="PROSITE" id="PS00242">
    <property type="entry name" value="INTEGRIN_ALPHA"/>
    <property type="match status" value="1"/>
</dbReference>
<dbReference type="InterPro" id="IPR028994">
    <property type="entry name" value="Integrin_alpha_N"/>
</dbReference>
<dbReference type="Pfam" id="PF01839">
    <property type="entry name" value="FG-GAP"/>
    <property type="match status" value="3"/>
</dbReference>
<dbReference type="InterPro" id="IPR048285">
    <property type="entry name" value="Integrin_alpha_Ig-like_2"/>
</dbReference>
<dbReference type="GO" id="GO:0007229">
    <property type="term" value="P:integrin-mediated signaling pathway"/>
    <property type="evidence" value="ECO:0007669"/>
    <property type="project" value="UniProtKB-KW"/>
</dbReference>
<evidence type="ECO:0000256" key="8">
    <source>
        <dbReference type="ARBA" id="ARBA00023037"/>
    </source>
</evidence>
<feature type="domain" description="Integrin alpha second immunoglobulin-like" evidence="16">
    <location>
        <begin position="650"/>
        <end position="750"/>
    </location>
</feature>
<feature type="repeat" description="FG-GAP" evidence="13">
    <location>
        <begin position="29"/>
        <end position="93"/>
    </location>
</feature>
<reference evidence="19" key="1">
    <citation type="submission" date="2018-06" db="EMBL/GenBank/DDBJ databases">
        <title>Genome assembly of Danube salmon.</title>
        <authorList>
            <person name="Macqueen D.J."/>
            <person name="Gundappa M.K."/>
        </authorList>
    </citation>
    <scope>NUCLEOTIDE SEQUENCE [LARGE SCALE GENOMIC DNA]</scope>
</reference>
<name>A0A4W5R2L5_9TELE</name>
<evidence type="ECO:0000313" key="19">
    <source>
        <dbReference type="Proteomes" id="UP000314982"/>
    </source>
</evidence>
<dbReference type="Pfam" id="PF08441">
    <property type="entry name" value="Integrin_A_Ig_1"/>
    <property type="match status" value="1"/>
</dbReference>
<feature type="transmembrane region" description="Helical" evidence="14">
    <location>
        <begin position="1003"/>
        <end position="1025"/>
    </location>
</feature>
<feature type="repeat" description="FG-GAP" evidence="13">
    <location>
        <begin position="181"/>
        <end position="233"/>
    </location>
</feature>
<dbReference type="InterPro" id="IPR013519">
    <property type="entry name" value="Int_alpha_beta-p"/>
</dbReference>
<comment type="subcellular location">
    <subcellularLocation>
        <location evidence="1 14">Membrane</location>
        <topology evidence="1 14">Single-pass type I membrane protein</topology>
    </subcellularLocation>
</comment>
<evidence type="ECO:0000256" key="10">
    <source>
        <dbReference type="ARBA" id="ARBA00023157"/>
    </source>
</evidence>
<evidence type="ECO:0000313" key="18">
    <source>
        <dbReference type="Ensembl" id="ENSHHUP00000078794.1"/>
    </source>
</evidence>
<evidence type="ECO:0000256" key="1">
    <source>
        <dbReference type="ARBA" id="ARBA00004479"/>
    </source>
</evidence>
<dbReference type="Gene3D" id="2.60.40.1460">
    <property type="entry name" value="Integrin domains. Chain A, domain 2"/>
    <property type="match status" value="1"/>
</dbReference>
<dbReference type="GO" id="GO:0033627">
    <property type="term" value="P:cell adhesion mediated by integrin"/>
    <property type="evidence" value="ECO:0007669"/>
    <property type="project" value="TreeGrafter"/>
</dbReference>
<evidence type="ECO:0000259" key="17">
    <source>
        <dbReference type="Pfam" id="PF20806"/>
    </source>
</evidence>
<evidence type="ECO:0000256" key="3">
    <source>
        <dbReference type="ARBA" id="ARBA00022692"/>
    </source>
</evidence>
<dbReference type="FunFam" id="1.20.5.930:FF:000001">
    <property type="entry name" value="Integrin subunit alpha V"/>
    <property type="match status" value="1"/>
</dbReference>
<evidence type="ECO:0000256" key="14">
    <source>
        <dbReference type="RuleBase" id="RU003762"/>
    </source>
</evidence>
<keyword evidence="10" id="KW-1015">Disulfide bond</keyword>
<dbReference type="Gene3D" id="2.60.40.1530">
    <property type="entry name" value="ntegrin, alpha v. Chain A, domain 4"/>
    <property type="match status" value="1"/>
</dbReference>
<feature type="repeat" description="FG-GAP" evidence="13">
    <location>
        <begin position="300"/>
        <end position="365"/>
    </location>
</feature>
<dbReference type="GO" id="GO:0007160">
    <property type="term" value="P:cell-matrix adhesion"/>
    <property type="evidence" value="ECO:0007669"/>
    <property type="project" value="TreeGrafter"/>
</dbReference>
<evidence type="ECO:0000256" key="6">
    <source>
        <dbReference type="ARBA" id="ARBA00022889"/>
    </source>
</evidence>
<dbReference type="SMART" id="SM00191">
    <property type="entry name" value="Int_alpha"/>
    <property type="match status" value="4"/>
</dbReference>
<feature type="domain" description="Integrin alpha first immunoglubulin-like" evidence="15">
    <location>
        <begin position="602"/>
        <end position="649"/>
    </location>
</feature>
<dbReference type="GO" id="GO:0098609">
    <property type="term" value="P:cell-cell adhesion"/>
    <property type="evidence" value="ECO:0007669"/>
    <property type="project" value="TreeGrafter"/>
</dbReference>
<dbReference type="InterPro" id="IPR013649">
    <property type="entry name" value="Integrin_alpha_Ig-like_1"/>
</dbReference>
<accession>A0A4W5R2L5</accession>
<evidence type="ECO:0000259" key="16">
    <source>
        <dbReference type="Pfam" id="PF20805"/>
    </source>
</evidence>
<dbReference type="PANTHER" id="PTHR23220">
    <property type="entry name" value="INTEGRIN ALPHA"/>
    <property type="match status" value="1"/>
</dbReference>
<dbReference type="PRINTS" id="PR01185">
    <property type="entry name" value="INTEGRINA"/>
</dbReference>
<dbReference type="Ensembl" id="ENSHHUT00000081338.1">
    <property type="protein sequence ID" value="ENSHHUP00000078794.1"/>
    <property type="gene ID" value="ENSHHUG00000045937.1"/>
</dbReference>
<dbReference type="InterPro" id="IPR048286">
    <property type="entry name" value="Integrin_alpha_Ig-like_3"/>
</dbReference>
<dbReference type="FunFam" id="2.130.10.130:FF:000003">
    <property type="entry name" value="Integrin alpha V"/>
    <property type="match status" value="1"/>
</dbReference>
<keyword evidence="11 14" id="KW-0675">Receptor</keyword>
<keyword evidence="5" id="KW-0677">Repeat</keyword>
<feature type="signal peptide" evidence="14">
    <location>
        <begin position="1"/>
        <end position="24"/>
    </location>
</feature>
<evidence type="ECO:0000256" key="7">
    <source>
        <dbReference type="ARBA" id="ARBA00022989"/>
    </source>
</evidence>
<dbReference type="InterPro" id="IPR018184">
    <property type="entry name" value="Integrin_alpha_C_CS"/>
</dbReference>
<reference evidence="18" key="3">
    <citation type="submission" date="2025-09" db="UniProtKB">
        <authorList>
            <consortium name="Ensembl"/>
        </authorList>
    </citation>
    <scope>IDENTIFICATION</scope>
</reference>
<dbReference type="Gene3D" id="2.130.10.130">
    <property type="entry name" value="Integrin alpha, N-terminal"/>
    <property type="match status" value="1"/>
</dbReference>
<keyword evidence="19" id="KW-1185">Reference proteome</keyword>
<proteinExistence type="inferred from homology"/>
<sequence>MCAFGGMSCRVVSVLWLVLSVVSGFNLHAERPAVYRGPEGSYFGYSVDFYRPTPESSTLSVLVGAPKANTSQPGIIEGGAVYYCPYPPNPDPTKQPYSCTQIPFDNANNRMIKVNGTREPLEFKSHQWFGASVRTHKGKVVACAPLYHWRTVKVNGEKDPVGTCYVAVQNFSAYAEYSPCRTNDPDPEGQGFCQAGFSVDFTKEGTLVVGGPGSFYWQGQVMTAGVAEILNGYSLKAVLRRVPGEKHTHAAADTHDDSYLGYSVAVGEFTGDSEQELIAGVPRGAQNFGYVAVINSTNLTFIMNFTGEQMASYFGYSVTVTDLNGDGYDDVLVGAPLYMERERESKPKEMGRVYLYLQHSPLTFSEPLLLTGTHTFGRFGTAIAPLGDLNQDGYNDVAVGCPFGGEDRSGLVLIYNGQRDLMAHGLTLSQELYGAWASSSGLSGYGFTLRGDRDLDNNHYPGTLPCTLLIFSSFFNFTSLLPSSGEVVTQEGARPVVSVEAEMILTPRILNPDDRSCLLTESDTMVTCKSNTLRCQKRDLRKKKKKKRPPSLLCLDKILSKYLPTQLNLFLDQLLCYSEQTFCYTVSPPHPPLSLCPSQGEDEFRDKLTPISLALNYSLAPPLSNLDLPPVLNRYISTFLQEQAYILLDCGEDNECIPDLQLTANMDRTELVVGDDNLVMLTINAVNKGEGAYETELHTLLPPEADYIGVERRIESLSRLNCEYRMVNDSRLVVCDLGNPMVAGTEVSLTHTHKHKLTQKIYNSKSNPVSLSFSISARAQLDLRGVCHPSQVVLPFPHWEPKEKPVKEDDVGPQVTHIYELHNSGPSSIREAELQVGWPSRFRDEHLLYALEVLTDGPISCRSNTSLNPLGLQTSSVQDTPELLGFLRNSSSPHRYRRATSASQPYSSKTLNCSNIICLRVLCVVGRLDRGQSAVVKIRSRLWAHTFLQRRNDPYLLNSTVSFRVTALPYRLHLQTSSLPQHTTSMGTLVLWGTPDVAFAVPLWVIILAILLGLLVLAMLTLAMWKCGFFDRARPPADDVSDREQLTSDQLADA</sequence>
<dbReference type="GO" id="GO:0008305">
    <property type="term" value="C:integrin complex"/>
    <property type="evidence" value="ECO:0007669"/>
    <property type="project" value="InterPro"/>
</dbReference>
<evidence type="ECO:0000256" key="2">
    <source>
        <dbReference type="ARBA" id="ARBA00008054"/>
    </source>
</evidence>
<dbReference type="GeneTree" id="ENSGT00940000156737"/>
<evidence type="ECO:0000256" key="12">
    <source>
        <dbReference type="ARBA" id="ARBA00023180"/>
    </source>
</evidence>
<protein>
    <submittedName>
        <fullName evidence="18">Integrin subunit alpha 8</fullName>
    </submittedName>
</protein>
<keyword evidence="3 14" id="KW-0812">Transmembrane</keyword>
<dbReference type="SUPFAM" id="SSF69179">
    <property type="entry name" value="Integrin domains"/>
    <property type="match status" value="3"/>
</dbReference>
<keyword evidence="12" id="KW-0325">Glycoprotein</keyword>
<organism evidence="18 19">
    <name type="scientific">Hucho hucho</name>
    <name type="common">huchen</name>
    <dbReference type="NCBI Taxonomy" id="62062"/>
    <lineage>
        <taxon>Eukaryota</taxon>
        <taxon>Metazoa</taxon>
        <taxon>Chordata</taxon>
        <taxon>Craniata</taxon>
        <taxon>Vertebrata</taxon>
        <taxon>Euteleostomi</taxon>
        <taxon>Actinopterygii</taxon>
        <taxon>Neopterygii</taxon>
        <taxon>Teleostei</taxon>
        <taxon>Protacanthopterygii</taxon>
        <taxon>Salmoniformes</taxon>
        <taxon>Salmonidae</taxon>
        <taxon>Salmoninae</taxon>
        <taxon>Hucho</taxon>
    </lineage>
</organism>
<dbReference type="GO" id="GO:0009897">
    <property type="term" value="C:external side of plasma membrane"/>
    <property type="evidence" value="ECO:0007669"/>
    <property type="project" value="TreeGrafter"/>
</dbReference>
<evidence type="ECO:0000259" key="15">
    <source>
        <dbReference type="Pfam" id="PF08441"/>
    </source>
</evidence>
<dbReference type="Gene3D" id="1.20.5.930">
    <property type="entry name" value="Bicelle-embedded integrin alpha(iib) transmembrane segment"/>
    <property type="match status" value="1"/>
</dbReference>
<comment type="similarity">
    <text evidence="2 14">Belongs to the integrin alpha chain family.</text>
</comment>
<keyword evidence="8 14" id="KW-0401">Integrin</keyword>
<evidence type="ECO:0000256" key="13">
    <source>
        <dbReference type="PROSITE-ProRule" id="PRU00803"/>
    </source>
</evidence>